<keyword evidence="1" id="KW-0812">Transmembrane</keyword>
<evidence type="ECO:0000313" key="2">
    <source>
        <dbReference type="EMBL" id="KAK9903162.1"/>
    </source>
</evidence>
<organism evidence="2 3">
    <name type="scientific">Rubus argutus</name>
    <name type="common">Southern blackberry</name>
    <dbReference type="NCBI Taxonomy" id="59490"/>
    <lineage>
        <taxon>Eukaryota</taxon>
        <taxon>Viridiplantae</taxon>
        <taxon>Streptophyta</taxon>
        <taxon>Embryophyta</taxon>
        <taxon>Tracheophyta</taxon>
        <taxon>Spermatophyta</taxon>
        <taxon>Magnoliopsida</taxon>
        <taxon>eudicotyledons</taxon>
        <taxon>Gunneridae</taxon>
        <taxon>Pentapetalae</taxon>
        <taxon>rosids</taxon>
        <taxon>fabids</taxon>
        <taxon>Rosales</taxon>
        <taxon>Rosaceae</taxon>
        <taxon>Rosoideae</taxon>
        <taxon>Rosoideae incertae sedis</taxon>
        <taxon>Rubus</taxon>
    </lineage>
</organism>
<reference evidence="2 3" key="1">
    <citation type="journal article" date="2023" name="G3 (Bethesda)">
        <title>A chromosome-length genome assembly and annotation of blackberry (Rubus argutus, cv. 'Hillquist').</title>
        <authorList>
            <person name="Bruna T."/>
            <person name="Aryal R."/>
            <person name="Dudchenko O."/>
            <person name="Sargent D.J."/>
            <person name="Mead D."/>
            <person name="Buti M."/>
            <person name="Cavallini A."/>
            <person name="Hytonen T."/>
            <person name="Andres J."/>
            <person name="Pham M."/>
            <person name="Weisz D."/>
            <person name="Mascagni F."/>
            <person name="Usai G."/>
            <person name="Natali L."/>
            <person name="Bassil N."/>
            <person name="Fernandez G.E."/>
            <person name="Lomsadze A."/>
            <person name="Armour M."/>
            <person name="Olukolu B."/>
            <person name="Poorten T."/>
            <person name="Britton C."/>
            <person name="Davik J."/>
            <person name="Ashrafi H."/>
            <person name="Aiden E.L."/>
            <person name="Borodovsky M."/>
            <person name="Worthington M."/>
        </authorList>
    </citation>
    <scope>NUCLEOTIDE SEQUENCE [LARGE SCALE GENOMIC DNA]</scope>
    <source>
        <strain evidence="2">PI 553951</strain>
    </source>
</reference>
<feature type="transmembrane region" description="Helical" evidence="1">
    <location>
        <begin position="62"/>
        <end position="82"/>
    </location>
</feature>
<keyword evidence="1" id="KW-0472">Membrane</keyword>
<comment type="caution">
    <text evidence="2">The sequence shown here is derived from an EMBL/GenBank/DDBJ whole genome shotgun (WGS) entry which is preliminary data.</text>
</comment>
<keyword evidence="1" id="KW-1133">Transmembrane helix</keyword>
<dbReference type="AlphaFoldDB" id="A0AAW1VKS0"/>
<sequence length="90" mass="10141">MDERPALRNAVTGSKRWQAGMTESFSRSLHLQVPFCIIYTSPILVLWKSTTRRSLDLKLKNLDLIGIEMVMIAITALILLFLSRLVPGPS</sequence>
<evidence type="ECO:0000313" key="3">
    <source>
        <dbReference type="Proteomes" id="UP001457282"/>
    </source>
</evidence>
<protein>
    <submittedName>
        <fullName evidence="2">Uncharacterized protein</fullName>
    </submittedName>
</protein>
<dbReference type="Proteomes" id="UP001457282">
    <property type="component" value="Unassembled WGS sequence"/>
</dbReference>
<gene>
    <name evidence="2" type="ORF">M0R45_001174</name>
</gene>
<feature type="transmembrane region" description="Helical" evidence="1">
    <location>
        <begin position="31"/>
        <end position="50"/>
    </location>
</feature>
<keyword evidence="3" id="KW-1185">Reference proteome</keyword>
<proteinExistence type="predicted"/>
<dbReference type="EMBL" id="JBEDUW010000232">
    <property type="protein sequence ID" value="KAK9903162.1"/>
    <property type="molecule type" value="Genomic_DNA"/>
</dbReference>
<evidence type="ECO:0000256" key="1">
    <source>
        <dbReference type="SAM" id="Phobius"/>
    </source>
</evidence>
<accession>A0AAW1VKS0</accession>
<name>A0AAW1VKS0_RUBAR</name>